<name>A0A0A1FMK8_9BURK</name>
<keyword evidence="5" id="KW-0442">Lipid degradation</keyword>
<dbReference type="KEGG" id="care:LT85_p008"/>
<dbReference type="CDD" id="cd09170">
    <property type="entry name" value="PLDc_Nuc"/>
    <property type="match status" value="1"/>
</dbReference>
<evidence type="ECO:0000256" key="2">
    <source>
        <dbReference type="ARBA" id="ARBA00008664"/>
    </source>
</evidence>
<dbReference type="SMART" id="SM00155">
    <property type="entry name" value="PLDc"/>
    <property type="match status" value="1"/>
</dbReference>
<evidence type="ECO:0000256" key="7">
    <source>
        <dbReference type="SAM" id="SignalP"/>
    </source>
</evidence>
<evidence type="ECO:0000256" key="5">
    <source>
        <dbReference type="ARBA" id="ARBA00022963"/>
    </source>
</evidence>
<dbReference type="HOGENOM" id="CLU_080814_3_1_4"/>
<dbReference type="OrthoDB" id="5294698at2"/>
<feature type="signal peptide" evidence="7">
    <location>
        <begin position="1"/>
        <end position="19"/>
    </location>
</feature>
<feature type="chain" id="PRO_5001983606" description="phospholipase D" evidence="7">
    <location>
        <begin position="20"/>
        <end position="200"/>
    </location>
</feature>
<organism evidence="9 10">
    <name type="scientific">Collimonas arenae</name>
    <dbReference type="NCBI Taxonomy" id="279058"/>
    <lineage>
        <taxon>Bacteria</taxon>
        <taxon>Pseudomonadati</taxon>
        <taxon>Pseudomonadota</taxon>
        <taxon>Betaproteobacteria</taxon>
        <taxon>Burkholderiales</taxon>
        <taxon>Oxalobacteraceae</taxon>
        <taxon>Collimonas</taxon>
    </lineage>
</organism>
<keyword evidence="7" id="KW-0732">Signal</keyword>
<dbReference type="EC" id="3.1.4.4" evidence="3"/>
<reference evidence="10" key="1">
    <citation type="journal article" date="2014" name="Soil Biol. Biochem.">
        <title>Structure and function of bacterial communities in ageing soils: Insights from the Mendocino ecological staircase.</title>
        <authorList>
            <person name="Uroz S."/>
            <person name="Tech J.J."/>
            <person name="Sawaya N.A."/>
            <person name="Frey-Klett P."/>
            <person name="Leveau J.H.J."/>
        </authorList>
    </citation>
    <scope>NUCLEOTIDE SEQUENCE [LARGE SCALE GENOMIC DNA]</scope>
    <source>
        <strain evidence="10">Cal35</strain>
        <plasmid evidence="10">unnamed</plasmid>
    </source>
</reference>
<gene>
    <name evidence="9" type="ORF">LT85_p008</name>
</gene>
<dbReference type="EMBL" id="CP009963">
    <property type="protein sequence ID" value="AIY44187.1"/>
    <property type="molecule type" value="Genomic_DNA"/>
</dbReference>
<accession>A0A0A1FMK8</accession>
<dbReference type="PANTHER" id="PTHR43856:SF1">
    <property type="entry name" value="MITOCHONDRIAL CARDIOLIPIN HYDROLASE"/>
    <property type="match status" value="1"/>
</dbReference>
<dbReference type="GO" id="GO:0006793">
    <property type="term" value="P:phosphorus metabolic process"/>
    <property type="evidence" value="ECO:0007669"/>
    <property type="project" value="UniProtKB-ARBA"/>
</dbReference>
<dbReference type="SUPFAM" id="SSF56024">
    <property type="entry name" value="Phospholipase D/nuclease"/>
    <property type="match status" value="1"/>
</dbReference>
<dbReference type="Pfam" id="PF13091">
    <property type="entry name" value="PLDc_2"/>
    <property type="match status" value="1"/>
</dbReference>
<comment type="catalytic activity">
    <reaction evidence="1">
        <text>a 1,2-diacyl-sn-glycero-3-phosphocholine + H2O = a 1,2-diacyl-sn-glycero-3-phosphate + choline + H(+)</text>
        <dbReference type="Rhea" id="RHEA:14445"/>
        <dbReference type="ChEBI" id="CHEBI:15354"/>
        <dbReference type="ChEBI" id="CHEBI:15377"/>
        <dbReference type="ChEBI" id="CHEBI:15378"/>
        <dbReference type="ChEBI" id="CHEBI:57643"/>
        <dbReference type="ChEBI" id="CHEBI:58608"/>
        <dbReference type="EC" id="3.1.4.4"/>
    </reaction>
</comment>
<dbReference type="InterPro" id="IPR051406">
    <property type="entry name" value="PLD_domain"/>
</dbReference>
<evidence type="ECO:0000256" key="3">
    <source>
        <dbReference type="ARBA" id="ARBA00012027"/>
    </source>
</evidence>
<evidence type="ECO:0000313" key="9">
    <source>
        <dbReference type="EMBL" id="AIY44187.1"/>
    </source>
</evidence>
<dbReference type="GO" id="GO:0016042">
    <property type="term" value="P:lipid catabolic process"/>
    <property type="evidence" value="ECO:0007669"/>
    <property type="project" value="UniProtKB-KW"/>
</dbReference>
<keyword evidence="9" id="KW-0614">Plasmid</keyword>
<proteinExistence type="inferred from homology"/>
<evidence type="ECO:0000313" key="10">
    <source>
        <dbReference type="Proteomes" id="UP000030302"/>
    </source>
</evidence>
<dbReference type="GO" id="GO:0004630">
    <property type="term" value="F:phospholipase D activity"/>
    <property type="evidence" value="ECO:0007669"/>
    <property type="project" value="UniProtKB-EC"/>
</dbReference>
<dbReference type="PANTHER" id="PTHR43856">
    <property type="entry name" value="CARDIOLIPIN HYDROLASE"/>
    <property type="match status" value="1"/>
</dbReference>
<dbReference type="GO" id="GO:0016891">
    <property type="term" value="F:RNA endonuclease activity producing 5'-phosphomonoesters, hydrolytic mechanism"/>
    <property type="evidence" value="ECO:0007669"/>
    <property type="project" value="TreeGrafter"/>
</dbReference>
<keyword evidence="4" id="KW-0378">Hydrolase</keyword>
<feature type="domain" description="PLD phosphodiesterase" evidence="8">
    <location>
        <begin position="134"/>
        <end position="161"/>
    </location>
</feature>
<evidence type="ECO:0000256" key="4">
    <source>
        <dbReference type="ARBA" id="ARBA00022801"/>
    </source>
</evidence>
<evidence type="ECO:0000259" key="8">
    <source>
        <dbReference type="PROSITE" id="PS50035"/>
    </source>
</evidence>
<dbReference type="Gene3D" id="3.30.870.10">
    <property type="entry name" value="Endonuclease Chain A"/>
    <property type="match status" value="1"/>
</dbReference>
<protein>
    <recommendedName>
        <fullName evidence="3">phospholipase D</fullName>
        <ecNumber evidence="3">3.1.4.4</ecNumber>
    </recommendedName>
</protein>
<dbReference type="PROSITE" id="PS50035">
    <property type="entry name" value="PLD"/>
    <property type="match status" value="1"/>
</dbReference>
<sequence>MRRIFLMSLCLTFGPGAVAGNLGSMLNQFNDAMTANQAEAPAAQSVEAAFSPDGSGEALVLKAIRASRSSIRLAAYSFTSPPVVRSLIDAKRRGVDVAVLVDYKNNLQETRTSAPQKALNLLVNAGIPTRTINTYPIHHDKYIVIDGRHVETGSFNYSSAAAKSNSENVIVVWNNPQIAGQYIAHWQSRWQQGVTYQSSY</sequence>
<comment type="similarity">
    <text evidence="2">Belongs to the phospholipase D family.</text>
</comment>
<evidence type="ECO:0000256" key="1">
    <source>
        <dbReference type="ARBA" id="ARBA00000798"/>
    </source>
</evidence>
<keyword evidence="10" id="KW-1185">Reference proteome</keyword>
<keyword evidence="6" id="KW-0443">Lipid metabolism</keyword>
<geneLocation type="plasmid" evidence="9 10">
    <name>unnamed</name>
</geneLocation>
<dbReference type="InterPro" id="IPR025202">
    <property type="entry name" value="PLD-like_dom"/>
</dbReference>
<evidence type="ECO:0000256" key="6">
    <source>
        <dbReference type="ARBA" id="ARBA00023098"/>
    </source>
</evidence>
<keyword evidence="9" id="KW-0540">Nuclease</keyword>
<dbReference type="AlphaFoldDB" id="A0A0A1FMK8"/>
<keyword evidence="9" id="KW-0255">Endonuclease</keyword>
<dbReference type="InterPro" id="IPR001736">
    <property type="entry name" value="PLipase_D/transphosphatidylase"/>
</dbReference>
<dbReference type="Proteomes" id="UP000030302">
    <property type="component" value="Plasmid unnamed"/>
</dbReference>